<dbReference type="EMBL" id="BAABIK010000027">
    <property type="protein sequence ID" value="GAA4952339.1"/>
    <property type="molecule type" value="Genomic_DNA"/>
</dbReference>
<sequence>MSPADDHTDPQNRGAPRPRPHDWLDAYVHFRLAALDPDLDEVPEPEEAPETGAGPHRRDQPPPVPEVTAEELAAHLTQLAERYRRRSQR</sequence>
<feature type="compositionally biased region" description="Acidic residues" evidence="1">
    <location>
        <begin position="37"/>
        <end position="49"/>
    </location>
</feature>
<protein>
    <submittedName>
        <fullName evidence="2">Uncharacterized protein</fullName>
    </submittedName>
</protein>
<reference evidence="3" key="1">
    <citation type="journal article" date="2019" name="Int. J. Syst. Evol. Microbiol.">
        <title>The Global Catalogue of Microorganisms (GCM) 10K type strain sequencing project: providing services to taxonomists for standard genome sequencing and annotation.</title>
        <authorList>
            <consortium name="The Broad Institute Genomics Platform"/>
            <consortium name="The Broad Institute Genome Sequencing Center for Infectious Disease"/>
            <person name="Wu L."/>
            <person name="Ma J."/>
        </authorList>
    </citation>
    <scope>NUCLEOTIDE SEQUENCE [LARGE SCALE GENOMIC DNA]</scope>
    <source>
        <strain evidence="3">JCM 18123</strain>
    </source>
</reference>
<dbReference type="Proteomes" id="UP001499993">
    <property type="component" value="Unassembled WGS sequence"/>
</dbReference>
<evidence type="ECO:0000256" key="1">
    <source>
        <dbReference type="SAM" id="MobiDB-lite"/>
    </source>
</evidence>
<evidence type="ECO:0000313" key="2">
    <source>
        <dbReference type="EMBL" id="GAA4952339.1"/>
    </source>
</evidence>
<proteinExistence type="predicted"/>
<evidence type="ECO:0000313" key="3">
    <source>
        <dbReference type="Proteomes" id="UP001499993"/>
    </source>
</evidence>
<accession>A0ABP9H0W3</accession>
<feature type="compositionally biased region" description="Basic and acidic residues" evidence="1">
    <location>
        <begin position="1"/>
        <end position="10"/>
    </location>
</feature>
<feature type="region of interest" description="Disordered" evidence="1">
    <location>
        <begin position="35"/>
        <end position="66"/>
    </location>
</feature>
<comment type="caution">
    <text evidence="2">The sequence shown here is derived from an EMBL/GenBank/DDBJ whole genome shotgun (WGS) entry which is preliminary data.</text>
</comment>
<name>A0ABP9H0W3_9ACTN</name>
<keyword evidence="3" id="KW-1185">Reference proteome</keyword>
<gene>
    <name evidence="2" type="ORF">GCM10023224_41350</name>
</gene>
<organism evidence="2 3">
    <name type="scientific">Streptomonospora halophila</name>
    <dbReference type="NCBI Taxonomy" id="427369"/>
    <lineage>
        <taxon>Bacteria</taxon>
        <taxon>Bacillati</taxon>
        <taxon>Actinomycetota</taxon>
        <taxon>Actinomycetes</taxon>
        <taxon>Streptosporangiales</taxon>
        <taxon>Nocardiopsidaceae</taxon>
        <taxon>Streptomonospora</taxon>
    </lineage>
</organism>
<feature type="region of interest" description="Disordered" evidence="1">
    <location>
        <begin position="1"/>
        <end position="22"/>
    </location>
</feature>
<dbReference type="RefSeq" id="WP_345558260.1">
    <property type="nucleotide sequence ID" value="NZ_BAABIK010000027.1"/>
</dbReference>